<dbReference type="Gene3D" id="3.20.20.140">
    <property type="entry name" value="Metal-dependent hydrolases"/>
    <property type="match status" value="1"/>
</dbReference>
<proteinExistence type="predicted"/>
<dbReference type="Gene3D" id="3.10.310.70">
    <property type="match status" value="1"/>
</dbReference>
<dbReference type="Proteomes" id="UP000236290">
    <property type="component" value="Unassembled WGS sequence"/>
</dbReference>
<sequence>MGELHASRDFAVLINGKVYQSPETGAADAGPCFAECMIIRDGIIQYVGSEADAEVEAAKAAGATVKDLGNQTVLPGFIDGHLHLLLLGQSLVKVGLEACKSLQDIRAEIKRYAETHPDVPRIFCRG</sequence>
<protein>
    <recommendedName>
        <fullName evidence="1">Amidohydrolase 3 domain-containing protein</fullName>
    </recommendedName>
</protein>
<dbReference type="InterPro" id="IPR013108">
    <property type="entry name" value="Amidohydro_3"/>
</dbReference>
<reference evidence="2 3" key="1">
    <citation type="submission" date="2017-02" db="EMBL/GenBank/DDBJ databases">
        <title>Genomes of Trichoderma spp. with biocontrol activity.</title>
        <authorList>
            <person name="Gardiner D."/>
            <person name="Kazan K."/>
            <person name="Vos C."/>
            <person name="Harvey P."/>
        </authorList>
    </citation>
    <scope>NUCLEOTIDE SEQUENCE [LARGE SCALE GENOMIC DNA]</scope>
    <source>
        <strain evidence="2 3">Tr1</strain>
    </source>
</reference>
<name>A0A2K0UIF2_TRIHA</name>
<gene>
    <name evidence="2" type="ORF">THARTR1_02535</name>
</gene>
<dbReference type="AlphaFoldDB" id="A0A2K0UIF2"/>
<dbReference type="Gene3D" id="2.30.40.10">
    <property type="entry name" value="Urease, subunit C, domain 1"/>
    <property type="match status" value="1"/>
</dbReference>
<dbReference type="InterPro" id="IPR011059">
    <property type="entry name" value="Metal-dep_hydrolase_composite"/>
</dbReference>
<evidence type="ECO:0000259" key="1">
    <source>
        <dbReference type="Pfam" id="PF07969"/>
    </source>
</evidence>
<dbReference type="Pfam" id="PF07969">
    <property type="entry name" value="Amidohydro_3"/>
    <property type="match status" value="1"/>
</dbReference>
<organism evidence="2 3">
    <name type="scientific">Trichoderma harzianum</name>
    <name type="common">Hypocrea lixii</name>
    <dbReference type="NCBI Taxonomy" id="5544"/>
    <lineage>
        <taxon>Eukaryota</taxon>
        <taxon>Fungi</taxon>
        <taxon>Dikarya</taxon>
        <taxon>Ascomycota</taxon>
        <taxon>Pezizomycotina</taxon>
        <taxon>Sordariomycetes</taxon>
        <taxon>Hypocreomycetidae</taxon>
        <taxon>Hypocreales</taxon>
        <taxon>Hypocreaceae</taxon>
        <taxon>Trichoderma</taxon>
    </lineage>
</organism>
<dbReference type="PANTHER" id="PTHR22642:SF20">
    <property type="entry name" value="AMIDOHYDROLASE 3 DOMAIN-CONTAINING PROTEIN"/>
    <property type="match status" value="1"/>
</dbReference>
<evidence type="ECO:0000313" key="3">
    <source>
        <dbReference type="Proteomes" id="UP000236290"/>
    </source>
</evidence>
<dbReference type="EMBL" id="MTYI01000027">
    <property type="protein sequence ID" value="PNP57537.1"/>
    <property type="molecule type" value="Genomic_DNA"/>
</dbReference>
<dbReference type="SUPFAM" id="SSF51338">
    <property type="entry name" value="Composite domain of metallo-dependent hydrolases"/>
    <property type="match status" value="1"/>
</dbReference>
<dbReference type="GO" id="GO:0016810">
    <property type="term" value="F:hydrolase activity, acting on carbon-nitrogen (but not peptide) bonds"/>
    <property type="evidence" value="ECO:0007669"/>
    <property type="project" value="InterPro"/>
</dbReference>
<comment type="caution">
    <text evidence="2">The sequence shown here is derived from an EMBL/GenBank/DDBJ whole genome shotgun (WGS) entry which is preliminary data.</text>
</comment>
<dbReference type="PANTHER" id="PTHR22642">
    <property type="entry name" value="IMIDAZOLONEPROPIONASE"/>
    <property type="match status" value="1"/>
</dbReference>
<dbReference type="OrthoDB" id="3501663at2759"/>
<evidence type="ECO:0000313" key="2">
    <source>
        <dbReference type="EMBL" id="PNP57537.1"/>
    </source>
</evidence>
<feature type="domain" description="Amidohydrolase 3" evidence="1">
    <location>
        <begin position="65"/>
        <end position="117"/>
    </location>
</feature>
<accession>A0A2K0UIF2</accession>